<evidence type="ECO:0000256" key="3">
    <source>
        <dbReference type="ARBA" id="ARBA00022737"/>
    </source>
</evidence>
<keyword evidence="4" id="KW-0106">Calcium</keyword>
<dbReference type="Gene3D" id="1.10.238.10">
    <property type="entry name" value="EF-hand"/>
    <property type="match status" value="3"/>
</dbReference>
<dbReference type="PANTHER" id="PTHR10827">
    <property type="entry name" value="RETICULOCALBIN"/>
    <property type="match status" value="1"/>
</dbReference>
<dbReference type="Proteomes" id="UP001165740">
    <property type="component" value="Chromosome 13"/>
</dbReference>
<protein>
    <recommendedName>
        <fullName evidence="8">45 kDa calcium-binding protein</fullName>
    </recommendedName>
    <alternativeName>
        <fullName evidence="9">Stromal cell-derived factor 4</fullName>
    </alternativeName>
</protein>
<feature type="compositionally biased region" description="Basic and acidic residues" evidence="10">
    <location>
        <begin position="63"/>
        <end position="72"/>
    </location>
</feature>
<evidence type="ECO:0000256" key="1">
    <source>
        <dbReference type="ARBA" id="ARBA00022723"/>
    </source>
</evidence>
<evidence type="ECO:0000313" key="14">
    <source>
        <dbReference type="RefSeq" id="XP_055864067.1"/>
    </source>
</evidence>
<organism evidence="13 14">
    <name type="scientific">Biomphalaria glabrata</name>
    <name type="common">Bloodfluke planorb</name>
    <name type="synonym">Freshwater snail</name>
    <dbReference type="NCBI Taxonomy" id="6526"/>
    <lineage>
        <taxon>Eukaryota</taxon>
        <taxon>Metazoa</taxon>
        <taxon>Spiralia</taxon>
        <taxon>Lophotrochozoa</taxon>
        <taxon>Mollusca</taxon>
        <taxon>Gastropoda</taxon>
        <taxon>Heterobranchia</taxon>
        <taxon>Euthyneura</taxon>
        <taxon>Panpulmonata</taxon>
        <taxon>Hygrophila</taxon>
        <taxon>Lymnaeoidea</taxon>
        <taxon>Planorbidae</taxon>
        <taxon>Biomphalaria</taxon>
    </lineage>
</organism>
<evidence type="ECO:0000256" key="2">
    <source>
        <dbReference type="ARBA" id="ARBA00022729"/>
    </source>
</evidence>
<dbReference type="InterPro" id="IPR002048">
    <property type="entry name" value="EF_hand_dom"/>
</dbReference>
<dbReference type="SMART" id="SM00054">
    <property type="entry name" value="EFh"/>
    <property type="match status" value="5"/>
</dbReference>
<dbReference type="CDD" id="cd16225">
    <property type="entry name" value="EFh_CREC_cab45"/>
    <property type="match status" value="1"/>
</dbReference>
<dbReference type="InterPro" id="IPR027240">
    <property type="entry name" value="CAB45_EFh"/>
</dbReference>
<dbReference type="Pfam" id="PF13202">
    <property type="entry name" value="EF-hand_5"/>
    <property type="match status" value="2"/>
</dbReference>
<name>A0A9W2YML3_BIOGL</name>
<evidence type="ECO:0000256" key="8">
    <source>
        <dbReference type="ARBA" id="ARBA00023817"/>
    </source>
</evidence>
<keyword evidence="2 11" id="KW-0732">Signal</keyword>
<dbReference type="Pfam" id="PF13833">
    <property type="entry name" value="EF-hand_8"/>
    <property type="match status" value="1"/>
</dbReference>
<dbReference type="PROSITE" id="PS50222">
    <property type="entry name" value="EF_HAND_2"/>
    <property type="match status" value="2"/>
</dbReference>
<evidence type="ECO:0000256" key="6">
    <source>
        <dbReference type="ARBA" id="ARBA00023180"/>
    </source>
</evidence>
<dbReference type="RefSeq" id="XP_055864067.1">
    <property type="nucleotide sequence ID" value="XM_056008092.1"/>
</dbReference>
<evidence type="ECO:0000256" key="9">
    <source>
        <dbReference type="ARBA" id="ARBA00031511"/>
    </source>
</evidence>
<sequence length="455" mass="51798">MTVMWVLLIAAAMLQVSYSIPIIPKAQAVENEQPTNQNHDVDNVEVHHDVKAGQGQELIDDALPEKDDKKDANAVGGGEGKQPLVENNADKVLETKLHIKVQPPKPKDQPEPAVAESQVLHVKPEERDENVVLSEETVKKLKKLSIDKLIPADHLDIVKMERDGHVNRDYHKEMFLGGLHDEFKAEAVDQATVRLQEIVARADLDGDGFLSSSEMEKWILAKMNEHFEAAKKENDMIFEHLDPDGDGFIKWKEYYVHFLLSRGFDAESAVKHVADYDDVVKLEQEDKNALISYKFKWTDADTNITDNRLSKEEFMVFRHPEHSQKSLETVVSNVMRGVDANDDKVITEEEFAALPPGEVESKEFEEMDRKWQEERRKEFREIMDTNGDGKVGLTELKNYLDPTNPVQAKVEADSLISLMDDNKDSLLSMEEILKHSDIFISSKLVNFAANMHDEF</sequence>
<feature type="signal peptide" evidence="11">
    <location>
        <begin position="1"/>
        <end position="19"/>
    </location>
</feature>
<accession>A0A9W2YML3</accession>
<dbReference type="PANTHER" id="PTHR10827:SF98">
    <property type="entry name" value="45 KDA CALCIUM-BINDING PROTEIN"/>
    <property type="match status" value="1"/>
</dbReference>
<dbReference type="OMA" id="FEYINPR"/>
<evidence type="ECO:0000256" key="11">
    <source>
        <dbReference type="SAM" id="SignalP"/>
    </source>
</evidence>
<evidence type="ECO:0000313" key="15">
    <source>
        <dbReference type="RefSeq" id="XP_055864068.1"/>
    </source>
</evidence>
<dbReference type="GO" id="GO:0005783">
    <property type="term" value="C:endoplasmic reticulum"/>
    <property type="evidence" value="ECO:0007669"/>
    <property type="project" value="TreeGrafter"/>
</dbReference>
<dbReference type="GO" id="GO:0017156">
    <property type="term" value="P:calcium-ion regulated exocytosis"/>
    <property type="evidence" value="ECO:0007669"/>
    <property type="project" value="TreeGrafter"/>
</dbReference>
<dbReference type="SUPFAM" id="SSF47473">
    <property type="entry name" value="EF-hand"/>
    <property type="match status" value="2"/>
</dbReference>
<feature type="region of interest" description="Disordered" evidence="10">
    <location>
        <begin position="56"/>
        <end position="87"/>
    </location>
</feature>
<feature type="chain" id="PRO_5044702395" description="45 kDa calcium-binding protein" evidence="11">
    <location>
        <begin position="20"/>
        <end position="455"/>
    </location>
</feature>
<reference evidence="14 15" key="1">
    <citation type="submission" date="2025-04" db="UniProtKB">
        <authorList>
            <consortium name="RefSeq"/>
        </authorList>
    </citation>
    <scope>IDENTIFICATION</scope>
</reference>
<dbReference type="InterPro" id="IPR011992">
    <property type="entry name" value="EF-hand-dom_pair"/>
</dbReference>
<evidence type="ECO:0000256" key="10">
    <source>
        <dbReference type="SAM" id="MobiDB-lite"/>
    </source>
</evidence>
<keyword evidence="6" id="KW-0325">Glycoprotein</keyword>
<feature type="domain" description="EF-hand" evidence="12">
    <location>
        <begin position="229"/>
        <end position="264"/>
    </location>
</feature>
<dbReference type="OrthoDB" id="9978834at2759"/>
<dbReference type="GeneID" id="106068363"/>
<dbReference type="PROSITE" id="PS00018">
    <property type="entry name" value="EF_HAND_1"/>
    <property type="match status" value="3"/>
</dbReference>
<keyword evidence="13" id="KW-1185">Reference proteome</keyword>
<evidence type="ECO:0000313" key="13">
    <source>
        <dbReference type="Proteomes" id="UP001165740"/>
    </source>
</evidence>
<dbReference type="RefSeq" id="XP_055864068.1">
    <property type="nucleotide sequence ID" value="XM_056008093.1"/>
</dbReference>
<evidence type="ECO:0000256" key="7">
    <source>
        <dbReference type="ARBA" id="ARBA00023769"/>
    </source>
</evidence>
<keyword evidence="1" id="KW-0479">Metal-binding</keyword>
<evidence type="ECO:0000259" key="12">
    <source>
        <dbReference type="PROSITE" id="PS50222"/>
    </source>
</evidence>
<evidence type="ECO:0000256" key="5">
    <source>
        <dbReference type="ARBA" id="ARBA00023034"/>
    </source>
</evidence>
<keyword evidence="5" id="KW-0333">Golgi apparatus</keyword>
<dbReference type="GO" id="GO:0005796">
    <property type="term" value="C:Golgi lumen"/>
    <property type="evidence" value="ECO:0007669"/>
    <property type="project" value="UniProtKB-SubCell"/>
</dbReference>
<dbReference type="GO" id="GO:0005509">
    <property type="term" value="F:calcium ion binding"/>
    <property type="evidence" value="ECO:0007669"/>
    <property type="project" value="InterPro"/>
</dbReference>
<keyword evidence="3" id="KW-0677">Repeat</keyword>
<gene>
    <name evidence="14 15" type="primary">LOC106068363</name>
</gene>
<proteinExistence type="predicted"/>
<feature type="domain" description="EF-hand" evidence="12">
    <location>
        <begin position="190"/>
        <end position="225"/>
    </location>
</feature>
<dbReference type="InterPro" id="IPR018247">
    <property type="entry name" value="EF_Hand_1_Ca_BS"/>
</dbReference>
<evidence type="ECO:0000256" key="4">
    <source>
        <dbReference type="ARBA" id="ARBA00022837"/>
    </source>
</evidence>
<dbReference type="AlphaFoldDB" id="A0A9W2YML3"/>
<comment type="subcellular location">
    <subcellularLocation>
        <location evidence="7">Golgi apparatus lumen</location>
    </subcellularLocation>
</comment>